<dbReference type="RefSeq" id="WP_143273463.1">
    <property type="nucleotide sequence ID" value="NZ_FNSH01000001.1"/>
</dbReference>
<sequence length="327" mass="34465">MLSLSQIQNSKVFTTKPTKQTDELALKRLGKVHQLVFAPDGKQVVGFMVKRPDVVGMIKRDDVFLAFDSFAVCDEGLYCTNEKTGMGQPAIKRLGLDWEKCLIWAGMDVSTASGKNLGYIVDCDFNTATGVVQTFKVSNSGAANALIGTIHIPADCMQGYHNQTMIVSDDVPVQTFSGGFAAKAGQAVGAAQVAGAQAGKKIAQTADKALEKGSYSLGRALGKAKHAVIEATQLDPDVPELEAQGVKISASDPTKSAASESRTADKSDPQKSAAQDRSAVGSASAAAKKKSSSDDATAKAARAFGRNLSKTRGMFAAFKEEFDKNSK</sequence>
<evidence type="ECO:0000256" key="1">
    <source>
        <dbReference type="SAM" id="MobiDB-lite"/>
    </source>
</evidence>
<dbReference type="AlphaFoldDB" id="A0AB38A6F4"/>
<dbReference type="Proteomes" id="UP000183687">
    <property type="component" value="Unassembled WGS sequence"/>
</dbReference>
<evidence type="ECO:0000313" key="3">
    <source>
        <dbReference type="Proteomes" id="UP000183687"/>
    </source>
</evidence>
<dbReference type="EMBL" id="FNSH01000001">
    <property type="protein sequence ID" value="SEB66274.1"/>
    <property type="molecule type" value="Genomic_DNA"/>
</dbReference>
<comment type="caution">
    <text evidence="2">The sequence shown here is derived from an EMBL/GenBank/DDBJ whole genome shotgun (WGS) entry which is preliminary data.</text>
</comment>
<feature type="region of interest" description="Disordered" evidence="1">
    <location>
        <begin position="243"/>
        <end position="299"/>
    </location>
</feature>
<accession>A0AB38A6F4</accession>
<reference evidence="2 3" key="1">
    <citation type="submission" date="2016-10" db="EMBL/GenBank/DDBJ databases">
        <authorList>
            <person name="Varghese N."/>
            <person name="Submissions S."/>
        </authorList>
    </citation>
    <scope>NUCLEOTIDE SEQUENCE [LARGE SCALE GENOMIC DNA]</scope>
    <source>
        <strain evidence="2 3">DSM 20586</strain>
    </source>
</reference>
<feature type="compositionally biased region" description="Polar residues" evidence="1">
    <location>
        <begin position="251"/>
        <end position="261"/>
    </location>
</feature>
<dbReference type="Gene3D" id="2.30.30.240">
    <property type="entry name" value="PRC-barrel domain"/>
    <property type="match status" value="1"/>
</dbReference>
<evidence type="ECO:0008006" key="4">
    <source>
        <dbReference type="Google" id="ProtNLM"/>
    </source>
</evidence>
<protein>
    <recommendedName>
        <fullName evidence="4">PRC-barrel domain-containing protein</fullName>
    </recommendedName>
</protein>
<proteinExistence type="predicted"/>
<evidence type="ECO:0000313" key="2">
    <source>
        <dbReference type="EMBL" id="SEB66274.1"/>
    </source>
</evidence>
<organism evidence="2 3">
    <name type="scientific">Atopobium minutum</name>
    <dbReference type="NCBI Taxonomy" id="1381"/>
    <lineage>
        <taxon>Bacteria</taxon>
        <taxon>Bacillati</taxon>
        <taxon>Actinomycetota</taxon>
        <taxon>Coriobacteriia</taxon>
        <taxon>Coriobacteriales</taxon>
        <taxon>Atopobiaceae</taxon>
        <taxon>Atopobium</taxon>
    </lineage>
</organism>
<name>A0AB38A6F4_9ACTN</name>
<gene>
    <name evidence="2" type="ORF">SAMN04489746_0830</name>
</gene>